<dbReference type="Proteomes" id="UP000766550">
    <property type="component" value="Unassembled WGS sequence"/>
</dbReference>
<evidence type="ECO:0000259" key="2">
    <source>
        <dbReference type="Pfam" id="PF26408"/>
    </source>
</evidence>
<comment type="caution">
    <text evidence="3">The sequence shown here is derived from an EMBL/GenBank/DDBJ whole genome shotgun (WGS) entry which is preliminary data.</text>
</comment>
<dbReference type="AlphaFoldDB" id="A0A8J8C5H0"/>
<feature type="region of interest" description="Disordered" evidence="1">
    <location>
        <begin position="1"/>
        <end position="21"/>
    </location>
</feature>
<dbReference type="EMBL" id="JAHQXF010000001">
    <property type="protein sequence ID" value="MBV0922723.1"/>
    <property type="molecule type" value="Genomic_DNA"/>
</dbReference>
<dbReference type="SUPFAM" id="SSF144020">
    <property type="entry name" value="FdhE-like"/>
    <property type="match status" value="1"/>
</dbReference>
<feature type="domain" description="DUF8106" evidence="2">
    <location>
        <begin position="22"/>
        <end position="64"/>
    </location>
</feature>
<evidence type="ECO:0000256" key="1">
    <source>
        <dbReference type="SAM" id="MobiDB-lite"/>
    </source>
</evidence>
<proteinExistence type="predicted"/>
<dbReference type="InterPro" id="IPR058419">
    <property type="entry name" value="DUF8106"/>
</dbReference>
<organism evidence="3 4">
    <name type="scientific">Haloarcula limicola</name>
    <dbReference type="NCBI Taxonomy" id="1429915"/>
    <lineage>
        <taxon>Archaea</taxon>
        <taxon>Methanobacteriati</taxon>
        <taxon>Methanobacteriota</taxon>
        <taxon>Stenosarchaea group</taxon>
        <taxon>Halobacteria</taxon>
        <taxon>Halobacteriales</taxon>
        <taxon>Haloarculaceae</taxon>
        <taxon>Haloarcula</taxon>
    </lineage>
</organism>
<dbReference type="InterPro" id="IPR024064">
    <property type="entry name" value="FdhE-like_sf"/>
</dbReference>
<protein>
    <recommendedName>
        <fullName evidence="2">DUF8106 domain-containing protein</fullName>
    </recommendedName>
</protein>
<dbReference type="Pfam" id="PF26408">
    <property type="entry name" value="DUF8106"/>
    <property type="match status" value="1"/>
</dbReference>
<reference evidence="3 4" key="1">
    <citation type="submission" date="2021-06" db="EMBL/GenBank/DDBJ databases">
        <title>New haloarchaea isolates fom saline soil.</title>
        <authorList>
            <person name="Duran-Viseras A."/>
            <person name="Sanchez-Porro C.S."/>
            <person name="Ventosa A."/>
        </authorList>
    </citation>
    <scope>NUCLEOTIDE SEQUENCE [LARGE SCALE GENOMIC DNA]</scope>
    <source>
        <strain evidence="3 4">JCM 183640</strain>
    </source>
</reference>
<feature type="compositionally biased region" description="Basic and acidic residues" evidence="1">
    <location>
        <begin position="7"/>
        <end position="17"/>
    </location>
</feature>
<evidence type="ECO:0000313" key="3">
    <source>
        <dbReference type="EMBL" id="MBV0922723.1"/>
    </source>
</evidence>
<dbReference type="RefSeq" id="WP_162315899.1">
    <property type="nucleotide sequence ID" value="NZ_JAHQXF010000001.1"/>
</dbReference>
<dbReference type="OrthoDB" id="209680at2157"/>
<evidence type="ECO:0000313" key="4">
    <source>
        <dbReference type="Proteomes" id="UP000766550"/>
    </source>
</evidence>
<keyword evidence="4" id="KW-1185">Reference proteome</keyword>
<accession>A0A8J8C5H0</accession>
<sequence length="64" mass="7115">MTSIETRAADAADAERPRRQRRKGVLFCPACGYESRAGENWAVDGTGDERVLRCPECQTVVSDR</sequence>
<gene>
    <name evidence="3" type="ORF">KTS45_00780</name>
</gene>
<name>A0A8J8C5H0_9EURY</name>